<dbReference type="PANTHER" id="PTHR30055">
    <property type="entry name" value="HTH-TYPE TRANSCRIPTIONAL REGULATOR RUTR"/>
    <property type="match status" value="1"/>
</dbReference>
<keyword evidence="3" id="KW-0804">Transcription</keyword>
<comment type="caution">
    <text evidence="6">The sequence shown here is derived from an EMBL/GenBank/DDBJ whole genome shotgun (WGS) entry which is preliminary data.</text>
</comment>
<sequence>MAPPARQRILAAADRLLRERGIARLTTREIAQAADAAEGSLTKNFGGKLGLLTTLLSQELPELRAWRAAATPPGDRPLRTVLVEIIERGIDFYAASLPLVAGAVADRDLFIRYQEVNARGGTGPQLAIDAVADYLAACREAGELAPAADPYALALALCGAAQVQAYTEYIAGAGALRGTRRERAEALAETLLAGALREEGRS</sequence>
<dbReference type="Proteomes" id="UP001500831">
    <property type="component" value="Unassembled WGS sequence"/>
</dbReference>
<gene>
    <name evidence="6" type="ORF">GCM10010517_79830</name>
</gene>
<name>A0ABP6IXM3_9ACTN</name>
<keyword evidence="7" id="KW-1185">Reference proteome</keyword>
<dbReference type="PRINTS" id="PR00455">
    <property type="entry name" value="HTHTETR"/>
</dbReference>
<dbReference type="InterPro" id="IPR001647">
    <property type="entry name" value="HTH_TetR"/>
</dbReference>
<accession>A0ABP6IXM3</accession>
<dbReference type="PANTHER" id="PTHR30055:SF234">
    <property type="entry name" value="HTH-TYPE TRANSCRIPTIONAL REGULATOR BETI"/>
    <property type="match status" value="1"/>
</dbReference>
<feature type="domain" description="HTH tetR-type" evidence="5">
    <location>
        <begin position="3"/>
        <end position="63"/>
    </location>
</feature>
<dbReference type="InterPro" id="IPR050109">
    <property type="entry name" value="HTH-type_TetR-like_transc_reg"/>
</dbReference>
<feature type="DNA-binding region" description="H-T-H motif" evidence="4">
    <location>
        <begin position="26"/>
        <end position="45"/>
    </location>
</feature>
<reference evidence="7" key="1">
    <citation type="journal article" date="2019" name="Int. J. Syst. Evol. Microbiol.">
        <title>The Global Catalogue of Microorganisms (GCM) 10K type strain sequencing project: providing services to taxonomists for standard genome sequencing and annotation.</title>
        <authorList>
            <consortium name="The Broad Institute Genomics Platform"/>
            <consortium name="The Broad Institute Genome Sequencing Center for Infectious Disease"/>
            <person name="Wu L."/>
            <person name="Ma J."/>
        </authorList>
    </citation>
    <scope>NUCLEOTIDE SEQUENCE [LARGE SCALE GENOMIC DNA]</scope>
    <source>
        <strain evidence="7">JCM 6242</strain>
    </source>
</reference>
<dbReference type="Pfam" id="PF00440">
    <property type="entry name" value="TetR_N"/>
    <property type="match status" value="1"/>
</dbReference>
<protein>
    <submittedName>
        <fullName evidence="6">TetR/AcrR family transcriptional regulator</fullName>
    </submittedName>
</protein>
<dbReference type="RefSeq" id="WP_344982144.1">
    <property type="nucleotide sequence ID" value="NZ_BAAAVI010000123.1"/>
</dbReference>
<organism evidence="6 7">
    <name type="scientific">Streptosporangium fragile</name>
    <dbReference type="NCBI Taxonomy" id="46186"/>
    <lineage>
        <taxon>Bacteria</taxon>
        <taxon>Bacillati</taxon>
        <taxon>Actinomycetota</taxon>
        <taxon>Actinomycetes</taxon>
        <taxon>Streptosporangiales</taxon>
        <taxon>Streptosporangiaceae</taxon>
        <taxon>Streptosporangium</taxon>
    </lineage>
</organism>
<dbReference type="InterPro" id="IPR009057">
    <property type="entry name" value="Homeodomain-like_sf"/>
</dbReference>
<evidence type="ECO:0000259" key="5">
    <source>
        <dbReference type="PROSITE" id="PS50977"/>
    </source>
</evidence>
<evidence type="ECO:0000256" key="4">
    <source>
        <dbReference type="PROSITE-ProRule" id="PRU00335"/>
    </source>
</evidence>
<dbReference type="PROSITE" id="PS50977">
    <property type="entry name" value="HTH_TETR_2"/>
    <property type="match status" value="1"/>
</dbReference>
<evidence type="ECO:0000313" key="7">
    <source>
        <dbReference type="Proteomes" id="UP001500831"/>
    </source>
</evidence>
<evidence type="ECO:0000256" key="3">
    <source>
        <dbReference type="ARBA" id="ARBA00023163"/>
    </source>
</evidence>
<proteinExistence type="predicted"/>
<dbReference type="EMBL" id="BAAAVI010000123">
    <property type="protein sequence ID" value="GAA2913256.1"/>
    <property type="molecule type" value="Genomic_DNA"/>
</dbReference>
<keyword evidence="1" id="KW-0805">Transcription regulation</keyword>
<dbReference type="SUPFAM" id="SSF46689">
    <property type="entry name" value="Homeodomain-like"/>
    <property type="match status" value="1"/>
</dbReference>
<keyword evidence="2 4" id="KW-0238">DNA-binding</keyword>
<dbReference type="Gene3D" id="1.10.357.10">
    <property type="entry name" value="Tetracycline Repressor, domain 2"/>
    <property type="match status" value="1"/>
</dbReference>
<evidence type="ECO:0000256" key="2">
    <source>
        <dbReference type="ARBA" id="ARBA00023125"/>
    </source>
</evidence>
<evidence type="ECO:0000313" key="6">
    <source>
        <dbReference type="EMBL" id="GAA2913256.1"/>
    </source>
</evidence>
<evidence type="ECO:0000256" key="1">
    <source>
        <dbReference type="ARBA" id="ARBA00023015"/>
    </source>
</evidence>